<keyword evidence="1" id="KW-1133">Transmembrane helix</keyword>
<feature type="transmembrane region" description="Helical" evidence="1">
    <location>
        <begin position="17"/>
        <end position="39"/>
    </location>
</feature>
<organism evidence="2 3">
    <name type="scientific">Hoylesella marshii DSM 16973 = JCM 13450</name>
    <dbReference type="NCBI Taxonomy" id="862515"/>
    <lineage>
        <taxon>Bacteria</taxon>
        <taxon>Pseudomonadati</taxon>
        <taxon>Bacteroidota</taxon>
        <taxon>Bacteroidia</taxon>
        <taxon>Bacteroidales</taxon>
        <taxon>Prevotellaceae</taxon>
        <taxon>Hoylesella</taxon>
    </lineage>
</organism>
<accession>E0NUW1</accession>
<keyword evidence="1" id="KW-0812">Transmembrane</keyword>
<dbReference type="AlphaFoldDB" id="E0NUW1"/>
<gene>
    <name evidence="2" type="ORF">HMPREF0658_1966</name>
</gene>
<reference evidence="2" key="1">
    <citation type="submission" date="2010-07" db="EMBL/GenBank/DDBJ databases">
        <authorList>
            <person name="Muzny D."/>
            <person name="Qin X."/>
            <person name="Deng J."/>
            <person name="Jiang H."/>
            <person name="Liu Y."/>
            <person name="Qu J."/>
            <person name="Song X.-Z."/>
            <person name="Zhang L."/>
            <person name="Thornton R."/>
            <person name="Coyle M."/>
            <person name="Francisco L."/>
            <person name="Jackson L."/>
            <person name="Javaid M."/>
            <person name="Korchina V."/>
            <person name="Kovar C."/>
            <person name="Mata R."/>
            <person name="Mathew T."/>
            <person name="Ngo R."/>
            <person name="Nguyen L."/>
            <person name="Nguyen N."/>
            <person name="Okwuonu G."/>
            <person name="Ongeri F."/>
            <person name="Pham C."/>
            <person name="Simmons D."/>
            <person name="Wilczek-Boney K."/>
            <person name="Hale W."/>
            <person name="Jakkamsetti A."/>
            <person name="Pham P."/>
            <person name="Ruth R."/>
            <person name="San Lucas F."/>
            <person name="Warren J."/>
            <person name="Zhang J."/>
            <person name="Zhao Z."/>
            <person name="Zhou C."/>
            <person name="Zhu D."/>
            <person name="Lee S."/>
            <person name="Bess C."/>
            <person name="Blankenburg K."/>
            <person name="Forbes L."/>
            <person name="Fu Q."/>
            <person name="Gubbala S."/>
            <person name="Hirani K."/>
            <person name="Jayaseelan J.C."/>
            <person name="Lara F."/>
            <person name="Munidasa M."/>
            <person name="Palculict T."/>
            <person name="Patil S."/>
            <person name="Pu L.-L."/>
            <person name="Saada N."/>
            <person name="Tang L."/>
            <person name="Weissenberger G."/>
            <person name="Zhu Y."/>
            <person name="Hemphill L."/>
            <person name="Shang Y."/>
            <person name="Youmans B."/>
            <person name="Ayvaz T."/>
            <person name="Ross M."/>
            <person name="Santibanez J."/>
            <person name="Aqrawi P."/>
            <person name="Gross S."/>
            <person name="Joshi V."/>
            <person name="Fowler G."/>
            <person name="Nazareth L."/>
            <person name="Reid J."/>
            <person name="Worley K."/>
            <person name="Petrosino J."/>
            <person name="Highlander S."/>
            <person name="Gibbs R."/>
        </authorList>
    </citation>
    <scope>NUCLEOTIDE SEQUENCE [LARGE SCALE GENOMIC DNA]</scope>
    <source>
        <strain evidence="2">DSM 16973</strain>
    </source>
</reference>
<protein>
    <submittedName>
        <fullName evidence="2">Uncharacterized protein</fullName>
    </submittedName>
</protein>
<comment type="caution">
    <text evidence="2">The sequence shown here is derived from an EMBL/GenBank/DDBJ whole genome shotgun (WGS) entry which is preliminary data.</text>
</comment>
<name>E0NUW1_9BACT</name>
<dbReference type="Proteomes" id="UP000004394">
    <property type="component" value="Unassembled WGS sequence"/>
</dbReference>
<evidence type="ECO:0000313" key="3">
    <source>
        <dbReference type="Proteomes" id="UP000004394"/>
    </source>
</evidence>
<dbReference type="HOGENOM" id="CLU_2846156_0_0_10"/>
<dbReference type="STRING" id="862515.HMPREF0658_1966"/>
<evidence type="ECO:0000256" key="1">
    <source>
        <dbReference type="SAM" id="Phobius"/>
    </source>
</evidence>
<keyword evidence="1" id="KW-0472">Membrane</keyword>
<proteinExistence type="predicted"/>
<keyword evidence="3" id="KW-1185">Reference proteome</keyword>
<dbReference type="EMBL" id="AEEI01000054">
    <property type="protein sequence ID" value="EFM01116.1"/>
    <property type="molecule type" value="Genomic_DNA"/>
</dbReference>
<dbReference type="BioCyc" id="PMAR862515-HMP:GMOO-1994-MONOMER"/>
<evidence type="ECO:0000313" key="2">
    <source>
        <dbReference type="EMBL" id="EFM01116.1"/>
    </source>
</evidence>
<sequence>MIYQDFDSFFYKMSSRFPFFLVCIVFCMGLQIVSTWSFLHGKYHRKTISSDGIHIERVDEQSHNR</sequence>